<comment type="caution">
    <text evidence="1">The sequence shown here is derived from an EMBL/GenBank/DDBJ whole genome shotgun (WGS) entry which is preliminary data.</text>
</comment>
<gene>
    <name evidence="1" type="ORF">BgramDRAFT_4963</name>
</gene>
<evidence type="ECO:0000313" key="1">
    <source>
        <dbReference type="EMBL" id="EDT08281.1"/>
    </source>
</evidence>
<sequence>MVSQSLSAVLEEAQHVMTERVAIASGLEENPRLWGLLIGDADFTHRAGDRGLVFSRNGPGLIAGRHGVNSVPLIDAATGCLSVTILEDCPRKVRQGLAEFLAEQGYLSAPKNLMVRALGSPQTFTRRDFSDLFRWRHLLAASAYKWIAAMAAAVDETRNSIQRQVKLRSARHTTALNDYHNVVSSLRLLMSLSSTATGAPWLRELATLPRLKTWTPSLFLSRERMLVPAIQSALAATWMGLAAVDVYFARLENSTDRLTTFDAVLGLASFAISYSEVSSSILPRVKAALTELELSVDKDFVRALMRSFDLAVNDPLGSTSLLCSWIASGTLTEPVLSQGVKNEMASRFATVALREYADAATTISGYFLAILALRLFMADRPHDFYPEGQQRSHGTNFAAAKTALLRSNNVDIRIETAATPGTYH</sequence>
<reference evidence="1 2" key="1">
    <citation type="submission" date="2008-03" db="EMBL/GenBank/DDBJ databases">
        <title>Sequencing of the draft genome and assembly of Burkholderia graminis C4D1M.</title>
        <authorList>
            <consortium name="US DOE Joint Genome Institute (JGI-PGF)"/>
            <person name="Copeland A."/>
            <person name="Lucas S."/>
            <person name="Lapidus A."/>
            <person name="Glavina del Rio T."/>
            <person name="Dalin E."/>
            <person name="Tice H."/>
            <person name="Bruce D."/>
            <person name="Goodwin L."/>
            <person name="Pitluck S."/>
            <person name="Larimer F."/>
            <person name="Land M.L."/>
            <person name="Hauser L."/>
            <person name="Tiedje J."/>
            <person name="Richardson P."/>
        </authorList>
    </citation>
    <scope>NUCLEOTIDE SEQUENCE [LARGE SCALE GENOMIC DNA]</scope>
    <source>
        <strain evidence="2">ATCC 700544 / DSM 17151 / LMG 18924 / NCIMB 13744 / C4D1M</strain>
    </source>
</reference>
<accession>B1G6K2</accession>
<proteinExistence type="predicted"/>
<evidence type="ECO:0000313" key="2">
    <source>
        <dbReference type="Proteomes" id="UP000005045"/>
    </source>
</evidence>
<dbReference type="Proteomes" id="UP000005045">
    <property type="component" value="Unassembled WGS sequence"/>
</dbReference>
<organism evidence="1 2">
    <name type="scientific">Paraburkholderia graminis (strain ATCC 700544 / DSM 17151 / LMG 18924 / NCIMB 13744 / C4D1M)</name>
    <dbReference type="NCBI Taxonomy" id="396598"/>
    <lineage>
        <taxon>Bacteria</taxon>
        <taxon>Pseudomonadati</taxon>
        <taxon>Pseudomonadota</taxon>
        <taxon>Betaproteobacteria</taxon>
        <taxon>Burkholderiales</taxon>
        <taxon>Burkholderiaceae</taxon>
        <taxon>Paraburkholderia</taxon>
    </lineage>
</organism>
<name>B1G6K2_PARG4</name>
<dbReference type="AlphaFoldDB" id="B1G6K2"/>
<keyword evidence="2" id="KW-1185">Reference proteome</keyword>
<dbReference type="EMBL" id="ABLD01000019">
    <property type="protein sequence ID" value="EDT08281.1"/>
    <property type="molecule type" value="Genomic_DNA"/>
</dbReference>
<protein>
    <submittedName>
        <fullName evidence="1">Uncharacterized protein</fullName>
    </submittedName>
</protein>